<accession>A0A975A187</accession>
<reference evidence="2" key="1">
    <citation type="submission" date="2021-02" db="EMBL/GenBank/DDBJ databases">
        <title>Fulvivirga sp. S481 isolated from sea water.</title>
        <authorList>
            <person name="Bae S.S."/>
            <person name="Baek K."/>
        </authorList>
    </citation>
    <scope>NUCLEOTIDE SEQUENCE</scope>
    <source>
        <strain evidence="2">S481</strain>
    </source>
</reference>
<dbReference type="RefSeq" id="WP_205722692.1">
    <property type="nucleotide sequence ID" value="NZ_CP070608.1"/>
</dbReference>
<evidence type="ECO:0000313" key="3">
    <source>
        <dbReference type="Proteomes" id="UP000662783"/>
    </source>
</evidence>
<keyword evidence="1" id="KW-0472">Membrane</keyword>
<dbReference type="EMBL" id="CP070608">
    <property type="protein sequence ID" value="QSE98184.1"/>
    <property type="molecule type" value="Genomic_DNA"/>
</dbReference>
<evidence type="ECO:0000313" key="2">
    <source>
        <dbReference type="EMBL" id="QSE98184.1"/>
    </source>
</evidence>
<name>A0A975A187_9BACT</name>
<keyword evidence="3" id="KW-1185">Reference proteome</keyword>
<dbReference type="Proteomes" id="UP000662783">
    <property type="component" value="Chromosome"/>
</dbReference>
<gene>
    <name evidence="2" type="ORF">JR347_03640</name>
</gene>
<dbReference type="AlphaFoldDB" id="A0A975A187"/>
<dbReference type="KEGG" id="fuv:JR347_03640"/>
<keyword evidence="1" id="KW-1133">Transmembrane helix</keyword>
<feature type="transmembrane region" description="Helical" evidence="1">
    <location>
        <begin position="39"/>
        <end position="60"/>
    </location>
</feature>
<sequence length="96" mass="11494">MGRHDIRLRRQRMTSRRIEGYKDYASLMERHKSSRLKRLIKFIFLLLFFTALSVFAYYALSKIEEQNKEPEKQAQALSRPGVFNDELLNTYNYGKT</sequence>
<protein>
    <submittedName>
        <fullName evidence="2">Uncharacterized protein</fullName>
    </submittedName>
</protein>
<keyword evidence="1" id="KW-0812">Transmembrane</keyword>
<proteinExistence type="predicted"/>
<organism evidence="2 3">
    <name type="scientific">Fulvivirga lutea</name>
    <dbReference type="NCBI Taxonomy" id="2810512"/>
    <lineage>
        <taxon>Bacteria</taxon>
        <taxon>Pseudomonadati</taxon>
        <taxon>Bacteroidota</taxon>
        <taxon>Cytophagia</taxon>
        <taxon>Cytophagales</taxon>
        <taxon>Fulvivirgaceae</taxon>
        <taxon>Fulvivirga</taxon>
    </lineage>
</organism>
<evidence type="ECO:0000256" key="1">
    <source>
        <dbReference type="SAM" id="Phobius"/>
    </source>
</evidence>